<reference evidence="1" key="1">
    <citation type="submission" date="2020-10" db="EMBL/GenBank/DDBJ databases">
        <authorList>
            <person name="Gilroy R."/>
        </authorList>
    </citation>
    <scope>NUCLEOTIDE SEQUENCE</scope>
    <source>
        <strain evidence="1">7293</strain>
    </source>
</reference>
<evidence type="ECO:0000313" key="2">
    <source>
        <dbReference type="Proteomes" id="UP000823615"/>
    </source>
</evidence>
<evidence type="ECO:0000313" key="1">
    <source>
        <dbReference type="EMBL" id="MBO8436392.1"/>
    </source>
</evidence>
<name>A0A9D9E0D6_9SPIO</name>
<reference evidence="1" key="2">
    <citation type="journal article" date="2021" name="PeerJ">
        <title>Extensive microbial diversity within the chicken gut microbiome revealed by metagenomics and culture.</title>
        <authorList>
            <person name="Gilroy R."/>
            <person name="Ravi A."/>
            <person name="Getino M."/>
            <person name="Pursley I."/>
            <person name="Horton D.L."/>
            <person name="Alikhan N.F."/>
            <person name="Baker D."/>
            <person name="Gharbi K."/>
            <person name="Hall N."/>
            <person name="Watson M."/>
            <person name="Adriaenssens E.M."/>
            <person name="Foster-Nyarko E."/>
            <person name="Jarju S."/>
            <person name="Secka A."/>
            <person name="Antonio M."/>
            <person name="Oren A."/>
            <person name="Chaudhuri R.R."/>
            <person name="La Ragione R."/>
            <person name="Hildebrand F."/>
            <person name="Pallen M.J."/>
        </authorList>
    </citation>
    <scope>NUCLEOTIDE SEQUENCE</scope>
    <source>
        <strain evidence="1">7293</strain>
    </source>
</reference>
<organism evidence="1 2">
    <name type="scientific">Candidatus Ornithospirochaeta stercoripullorum</name>
    <dbReference type="NCBI Taxonomy" id="2840899"/>
    <lineage>
        <taxon>Bacteria</taxon>
        <taxon>Pseudomonadati</taxon>
        <taxon>Spirochaetota</taxon>
        <taxon>Spirochaetia</taxon>
        <taxon>Spirochaetales</taxon>
        <taxon>Spirochaetaceae</taxon>
        <taxon>Spirochaetaceae incertae sedis</taxon>
        <taxon>Candidatus Ornithospirochaeta</taxon>
    </lineage>
</organism>
<protein>
    <submittedName>
        <fullName evidence="1">Uncharacterized protein</fullName>
    </submittedName>
</protein>
<gene>
    <name evidence="1" type="ORF">IAA97_05390</name>
</gene>
<accession>A0A9D9E0D6</accession>
<dbReference type="AlphaFoldDB" id="A0A9D9E0D6"/>
<dbReference type="EMBL" id="JADIMT010000066">
    <property type="protein sequence ID" value="MBO8436392.1"/>
    <property type="molecule type" value="Genomic_DNA"/>
</dbReference>
<proteinExistence type="predicted"/>
<comment type="caution">
    <text evidence="1">The sequence shown here is derived from an EMBL/GenBank/DDBJ whole genome shotgun (WGS) entry which is preliminary data.</text>
</comment>
<sequence length="68" mass="7708">MIPLNELIDKEGNVYEMTCVAIKEAAIYSQIDKKKEIENSGEKVVSVVLTRALNDEIEYTEEESGKEE</sequence>
<dbReference type="Proteomes" id="UP000823615">
    <property type="component" value="Unassembled WGS sequence"/>
</dbReference>